<dbReference type="Proteomes" id="UP000664132">
    <property type="component" value="Unassembled WGS sequence"/>
</dbReference>
<dbReference type="OrthoDB" id="3546289at2759"/>
<dbReference type="InterPro" id="IPR000504">
    <property type="entry name" value="RRM_dom"/>
</dbReference>
<sequence>MGDYETETDGAFVVCRETNLLPKRIFDVFFPCHGLIRVDLGPNLITDSVSNSSTPNVSKSVARIKSQGRKTAYVKFTNAASAQKAIDKVDGQLIWDHPLELSHIASLDLEGRIDNGSTSWDHTDQAKWGRGNNALVASMLKVLSTKQIYDSGNFRPSKLDYFNVLYDEEIKRLSGFFPEETMLRRQGRLGRLSSRLRIWTFPIRTSPTRLQDLLIEFRLFPSRVENMRFLRTTLQLVIDLPARKDEVSTKNLFTVGDYLAETNGSPELPVFFQERMYRCLHDDLETIYAGEVEVDLMWEDTFDKAIAKKEGDV</sequence>
<dbReference type="GO" id="GO:0003723">
    <property type="term" value="F:RNA binding"/>
    <property type="evidence" value="ECO:0007669"/>
    <property type="project" value="InterPro"/>
</dbReference>
<name>A0A8H7T1S6_9HELO</name>
<protein>
    <recommendedName>
        <fullName evidence="1">RRM domain-containing protein</fullName>
    </recommendedName>
</protein>
<comment type="caution">
    <text evidence="2">The sequence shown here is derived from an EMBL/GenBank/DDBJ whole genome shotgun (WGS) entry which is preliminary data.</text>
</comment>
<dbReference type="Gene3D" id="3.30.70.330">
    <property type="match status" value="1"/>
</dbReference>
<dbReference type="InterPro" id="IPR035979">
    <property type="entry name" value="RBD_domain_sf"/>
</dbReference>
<dbReference type="AlphaFoldDB" id="A0A8H7T1S6"/>
<evidence type="ECO:0000259" key="1">
    <source>
        <dbReference type="Pfam" id="PF00076"/>
    </source>
</evidence>
<organism evidence="2 3">
    <name type="scientific">Cadophora malorum</name>
    <dbReference type="NCBI Taxonomy" id="108018"/>
    <lineage>
        <taxon>Eukaryota</taxon>
        <taxon>Fungi</taxon>
        <taxon>Dikarya</taxon>
        <taxon>Ascomycota</taxon>
        <taxon>Pezizomycotina</taxon>
        <taxon>Leotiomycetes</taxon>
        <taxon>Helotiales</taxon>
        <taxon>Ploettnerulaceae</taxon>
        <taxon>Cadophora</taxon>
    </lineage>
</organism>
<feature type="domain" description="RRM" evidence="1">
    <location>
        <begin position="65"/>
        <end position="99"/>
    </location>
</feature>
<proteinExistence type="predicted"/>
<dbReference type="EMBL" id="JAFJYH010000575">
    <property type="protein sequence ID" value="KAG4410843.1"/>
    <property type="molecule type" value="Genomic_DNA"/>
</dbReference>
<reference evidence="2" key="1">
    <citation type="submission" date="2021-02" db="EMBL/GenBank/DDBJ databases">
        <title>Genome sequence Cadophora malorum strain M34.</title>
        <authorList>
            <person name="Stefanovic E."/>
            <person name="Vu D."/>
            <person name="Scully C."/>
            <person name="Dijksterhuis J."/>
            <person name="Roader J."/>
            <person name="Houbraken J."/>
        </authorList>
    </citation>
    <scope>NUCLEOTIDE SEQUENCE</scope>
    <source>
        <strain evidence="2">M34</strain>
    </source>
</reference>
<keyword evidence="3" id="KW-1185">Reference proteome</keyword>
<evidence type="ECO:0000313" key="2">
    <source>
        <dbReference type="EMBL" id="KAG4410843.1"/>
    </source>
</evidence>
<dbReference type="CDD" id="cd00590">
    <property type="entry name" value="RRM_SF"/>
    <property type="match status" value="1"/>
</dbReference>
<dbReference type="InterPro" id="IPR012677">
    <property type="entry name" value="Nucleotide-bd_a/b_plait_sf"/>
</dbReference>
<evidence type="ECO:0000313" key="3">
    <source>
        <dbReference type="Proteomes" id="UP000664132"/>
    </source>
</evidence>
<dbReference type="Pfam" id="PF00076">
    <property type="entry name" value="RRM_1"/>
    <property type="match status" value="1"/>
</dbReference>
<dbReference type="SUPFAM" id="SSF54928">
    <property type="entry name" value="RNA-binding domain, RBD"/>
    <property type="match status" value="1"/>
</dbReference>
<gene>
    <name evidence="2" type="ORF">IFR04_016025</name>
</gene>
<accession>A0A8H7T1S6</accession>